<dbReference type="PANTHER" id="PTHR46986:SF1">
    <property type="entry name" value="ENDORIBONUCLEASE YBEY, CHLOROPLASTIC"/>
    <property type="match status" value="1"/>
</dbReference>
<evidence type="ECO:0000256" key="6">
    <source>
        <dbReference type="ARBA" id="ARBA00022833"/>
    </source>
</evidence>
<dbReference type="PROSITE" id="PS01306">
    <property type="entry name" value="UPF0054"/>
    <property type="match status" value="1"/>
</dbReference>
<evidence type="ECO:0000256" key="4">
    <source>
        <dbReference type="ARBA" id="ARBA00022759"/>
    </source>
</evidence>
<proteinExistence type="inferred from homology"/>
<dbReference type="NCBIfam" id="TIGR00043">
    <property type="entry name" value="rRNA maturation RNase YbeY"/>
    <property type="match status" value="1"/>
</dbReference>
<evidence type="ECO:0000256" key="5">
    <source>
        <dbReference type="ARBA" id="ARBA00022801"/>
    </source>
</evidence>
<comment type="similarity">
    <text evidence="1 7">Belongs to the endoribonuclease YbeY family.</text>
</comment>
<keyword evidence="7" id="KW-0963">Cytoplasm</keyword>
<dbReference type="GO" id="GO:0004222">
    <property type="term" value="F:metalloendopeptidase activity"/>
    <property type="evidence" value="ECO:0007669"/>
    <property type="project" value="InterPro"/>
</dbReference>
<feature type="binding site" evidence="7">
    <location>
        <position position="118"/>
    </location>
    <ligand>
        <name>Zn(2+)</name>
        <dbReference type="ChEBI" id="CHEBI:29105"/>
        <note>catalytic</note>
    </ligand>
</feature>
<organism evidence="8 9">
    <name type="scientific">Maribellus comscasis</name>
    <dbReference type="NCBI Taxonomy" id="2681766"/>
    <lineage>
        <taxon>Bacteria</taxon>
        <taxon>Pseudomonadati</taxon>
        <taxon>Bacteroidota</taxon>
        <taxon>Bacteroidia</taxon>
        <taxon>Marinilabiliales</taxon>
        <taxon>Prolixibacteraceae</taxon>
        <taxon>Maribellus</taxon>
    </lineage>
</organism>
<evidence type="ECO:0000256" key="7">
    <source>
        <dbReference type="HAMAP-Rule" id="MF_00009"/>
    </source>
</evidence>
<gene>
    <name evidence="7 8" type="primary">ybeY</name>
    <name evidence="8" type="ORF">GM418_11385</name>
</gene>
<comment type="function">
    <text evidence="7">Single strand-specific metallo-endoribonuclease involved in late-stage 70S ribosome quality control and in maturation of the 3' terminus of the 16S rRNA.</text>
</comment>
<keyword evidence="9" id="KW-1185">Reference proteome</keyword>
<dbReference type="EC" id="3.1.-.-" evidence="7"/>
<dbReference type="Proteomes" id="UP000428260">
    <property type="component" value="Chromosome"/>
</dbReference>
<dbReference type="SUPFAM" id="SSF55486">
    <property type="entry name" value="Metalloproteases ('zincins'), catalytic domain"/>
    <property type="match status" value="1"/>
</dbReference>
<dbReference type="InterPro" id="IPR002036">
    <property type="entry name" value="YbeY"/>
</dbReference>
<protein>
    <recommendedName>
        <fullName evidence="7">Endoribonuclease YbeY</fullName>
        <ecNumber evidence="7">3.1.-.-</ecNumber>
    </recommendedName>
</protein>
<keyword evidence="5 7" id="KW-0378">Hydrolase</keyword>
<keyword evidence="7" id="KW-0690">Ribosome biogenesis</keyword>
<keyword evidence="2 7" id="KW-0540">Nuclease</keyword>
<keyword evidence="7" id="KW-0698">rRNA processing</keyword>
<dbReference type="PANTHER" id="PTHR46986">
    <property type="entry name" value="ENDORIBONUCLEASE YBEY, CHLOROPLASTIC"/>
    <property type="match status" value="1"/>
</dbReference>
<dbReference type="GO" id="GO:0008270">
    <property type="term" value="F:zinc ion binding"/>
    <property type="evidence" value="ECO:0007669"/>
    <property type="project" value="UniProtKB-UniRule"/>
</dbReference>
<dbReference type="Gene3D" id="3.40.390.30">
    <property type="entry name" value="Metalloproteases ('zincins'), catalytic domain"/>
    <property type="match status" value="1"/>
</dbReference>
<dbReference type="KEGG" id="mcos:GM418_11385"/>
<evidence type="ECO:0000256" key="1">
    <source>
        <dbReference type="ARBA" id="ARBA00010875"/>
    </source>
</evidence>
<reference evidence="8 9" key="1">
    <citation type="submission" date="2019-11" db="EMBL/GenBank/DDBJ databases">
        <authorList>
            <person name="Zheng R.K."/>
            <person name="Sun C.M."/>
        </authorList>
    </citation>
    <scope>NUCLEOTIDE SEQUENCE [LARGE SCALE GENOMIC DNA]</scope>
    <source>
        <strain evidence="8 9">WC007</strain>
    </source>
</reference>
<dbReference type="RefSeq" id="WP_158866138.1">
    <property type="nucleotide sequence ID" value="NZ_CP046401.1"/>
</dbReference>
<dbReference type="GO" id="GO:0006364">
    <property type="term" value="P:rRNA processing"/>
    <property type="evidence" value="ECO:0007669"/>
    <property type="project" value="UniProtKB-UniRule"/>
</dbReference>
<comment type="subcellular location">
    <subcellularLocation>
        <location evidence="7">Cytoplasm</location>
    </subcellularLocation>
</comment>
<sequence>MSSIQFFFEDIHPLKLRKNQLTGYVNSLILSELKSVGDISLIFCSDNYLLEVNKKYLNHDYYTDIVTFDYVEDSVISGDLFISLDRVRENAETFQSKFVVELYRVVFHGVLHLVGYNDKTEAEQFEMRQKENYYLSEVDFSGIEL</sequence>
<dbReference type="InterPro" id="IPR020549">
    <property type="entry name" value="YbeY_CS"/>
</dbReference>
<accession>A0A6I6JVX4</accession>
<dbReference type="HAMAP" id="MF_00009">
    <property type="entry name" value="Endoribonucl_YbeY"/>
    <property type="match status" value="1"/>
</dbReference>
<name>A0A6I6JVX4_9BACT</name>
<dbReference type="GO" id="GO:0005737">
    <property type="term" value="C:cytoplasm"/>
    <property type="evidence" value="ECO:0007669"/>
    <property type="project" value="UniProtKB-SubCell"/>
</dbReference>
<evidence type="ECO:0000313" key="9">
    <source>
        <dbReference type="Proteomes" id="UP000428260"/>
    </source>
</evidence>
<dbReference type="Pfam" id="PF02130">
    <property type="entry name" value="YbeY"/>
    <property type="match status" value="1"/>
</dbReference>
<dbReference type="AlphaFoldDB" id="A0A6I6JVX4"/>
<dbReference type="InterPro" id="IPR023091">
    <property type="entry name" value="MetalPrtase_cat_dom_sf_prd"/>
</dbReference>
<evidence type="ECO:0000256" key="3">
    <source>
        <dbReference type="ARBA" id="ARBA00022723"/>
    </source>
</evidence>
<evidence type="ECO:0000256" key="2">
    <source>
        <dbReference type="ARBA" id="ARBA00022722"/>
    </source>
</evidence>
<evidence type="ECO:0000313" key="8">
    <source>
        <dbReference type="EMBL" id="QGY44237.1"/>
    </source>
</evidence>
<keyword evidence="4 7" id="KW-0255">Endonuclease</keyword>
<keyword evidence="6 7" id="KW-0862">Zinc</keyword>
<keyword evidence="3 7" id="KW-0479">Metal-binding</keyword>
<dbReference type="GO" id="GO:0004521">
    <property type="term" value="F:RNA endonuclease activity"/>
    <property type="evidence" value="ECO:0007669"/>
    <property type="project" value="UniProtKB-UniRule"/>
</dbReference>
<feature type="binding site" evidence="7">
    <location>
        <position position="108"/>
    </location>
    <ligand>
        <name>Zn(2+)</name>
        <dbReference type="ChEBI" id="CHEBI:29105"/>
        <note>catalytic</note>
    </ligand>
</feature>
<feature type="binding site" evidence="7">
    <location>
        <position position="112"/>
    </location>
    <ligand>
        <name>Zn(2+)</name>
        <dbReference type="ChEBI" id="CHEBI:29105"/>
        <note>catalytic</note>
    </ligand>
</feature>
<dbReference type="EMBL" id="CP046401">
    <property type="protein sequence ID" value="QGY44237.1"/>
    <property type="molecule type" value="Genomic_DNA"/>
</dbReference>
<comment type="cofactor">
    <cofactor evidence="7">
        <name>Zn(2+)</name>
        <dbReference type="ChEBI" id="CHEBI:29105"/>
    </cofactor>
    <text evidence="7">Binds 1 zinc ion.</text>
</comment>